<dbReference type="EMBL" id="CP072642">
    <property type="protein sequence ID" value="QUV94873.1"/>
    <property type="molecule type" value="Genomic_DNA"/>
</dbReference>
<evidence type="ECO:0000313" key="2">
    <source>
        <dbReference type="EMBL" id="QUV94873.1"/>
    </source>
</evidence>
<feature type="domain" description="VWFA" evidence="1">
    <location>
        <begin position="228"/>
        <end position="326"/>
    </location>
</feature>
<dbReference type="InterPro" id="IPR036465">
    <property type="entry name" value="vWFA_dom_sf"/>
</dbReference>
<dbReference type="CDD" id="cd00198">
    <property type="entry name" value="vWFA"/>
    <property type="match status" value="1"/>
</dbReference>
<reference evidence="2 3" key="1">
    <citation type="submission" date="2021-03" db="EMBL/GenBank/DDBJ databases">
        <title>Genomic and phenotypic characterization of Chloracidobacterium isolates provides evidence for multiple species.</title>
        <authorList>
            <person name="Saini M.K."/>
            <person name="Costas A.M.G."/>
            <person name="Tank M."/>
            <person name="Bryant D.A."/>
        </authorList>
    </citation>
    <scope>NUCLEOTIDE SEQUENCE [LARGE SCALE GENOMIC DNA]</scope>
    <source>
        <strain evidence="2 3">N</strain>
    </source>
</reference>
<gene>
    <name evidence="2" type="ORF">J8C05_05400</name>
</gene>
<dbReference type="Gene3D" id="3.40.50.410">
    <property type="entry name" value="von Willebrand factor, type A domain"/>
    <property type="match status" value="1"/>
</dbReference>
<proteinExistence type="predicted"/>
<dbReference type="Pfam" id="PF13519">
    <property type="entry name" value="VWA_2"/>
    <property type="match status" value="1"/>
</dbReference>
<dbReference type="Proteomes" id="UP000677668">
    <property type="component" value="Chromosome 1"/>
</dbReference>
<keyword evidence="3" id="KW-1185">Reference proteome</keyword>
<sequence length="417" mass="47089">MITRYGKWDGLDLDQFNLEKLLEKLSDFFLQSGFSQGGWSRRIQDPDQSLEALREAIRQLIRSGELLDETDMKALQDASGALDENKLDELVDALIQRLLKEGYLRATPDERGTPTPRPGQGRIEKDEGARIKFALTEKGMDFLGYKALSQLLGSLGRSYAGRHDTQHLSTGIEAFQSSKPYEFGDTLNLDVNATLLSAIQRHGLGVPLEVEYSDLMIHQSEYTSSCATVLMLDCSHSMILYGEDRFTPAKRVALALTHLIRTQYPGDTLKLVLFHDSAEEVPLGRLSQLTVGPYHTNTAEGLRLARRLLLAQRVDMRQIIMITDGKPSALTMEDGRIYKNSMGLDPMIMEATYREVAQCRRSNIAINTFMLADDPYLVNFIKRVTSIAQGKAYFTTVMTLGEYVMMDFLRRKQKKVR</sequence>
<dbReference type="SUPFAM" id="SSF53300">
    <property type="entry name" value="vWA-like"/>
    <property type="match status" value="1"/>
</dbReference>
<dbReference type="RefSeq" id="WP_211423136.1">
    <property type="nucleotide sequence ID" value="NZ_CP072642.1"/>
</dbReference>
<name>A0ABX8B1J4_9BACT</name>
<dbReference type="InterPro" id="IPR002035">
    <property type="entry name" value="VWF_A"/>
</dbReference>
<accession>A0ABX8B1J4</accession>
<evidence type="ECO:0000259" key="1">
    <source>
        <dbReference type="Pfam" id="PF13519"/>
    </source>
</evidence>
<evidence type="ECO:0000313" key="3">
    <source>
        <dbReference type="Proteomes" id="UP000677668"/>
    </source>
</evidence>
<protein>
    <submittedName>
        <fullName evidence="2">VWA domain-containing protein</fullName>
    </submittedName>
</protein>
<organism evidence="2 3">
    <name type="scientific">Chloracidobacterium sp. N</name>
    <dbReference type="NCBI Taxonomy" id="2821540"/>
    <lineage>
        <taxon>Bacteria</taxon>
        <taxon>Pseudomonadati</taxon>
        <taxon>Acidobacteriota</taxon>
        <taxon>Terriglobia</taxon>
        <taxon>Terriglobales</taxon>
        <taxon>Acidobacteriaceae</taxon>
        <taxon>Chloracidobacterium</taxon>
        <taxon>Chloracidobacterium aggregatum</taxon>
    </lineage>
</organism>